<evidence type="ECO:0000313" key="1">
    <source>
        <dbReference type="EMBL" id="NUW47114.1"/>
    </source>
</evidence>
<comment type="caution">
    <text evidence="1">The sequence shown here is derived from an EMBL/GenBank/DDBJ whole genome shotgun (WGS) entry which is preliminary data.</text>
</comment>
<protein>
    <submittedName>
        <fullName evidence="1">ROK family transcriptional regulator</fullName>
    </submittedName>
</protein>
<proteinExistence type="predicted"/>
<dbReference type="EMBL" id="JABWGO010000088">
    <property type="protein sequence ID" value="NUW47114.1"/>
    <property type="molecule type" value="Genomic_DNA"/>
</dbReference>
<keyword evidence="2" id="KW-1185">Reference proteome</keyword>
<gene>
    <name evidence="1" type="ORF">HT134_44500</name>
</gene>
<evidence type="ECO:0000313" key="2">
    <source>
        <dbReference type="Proteomes" id="UP000546126"/>
    </source>
</evidence>
<organism evidence="1 2">
    <name type="scientific">Nonomuraea rhodomycinica</name>
    <dbReference type="NCBI Taxonomy" id="1712872"/>
    <lineage>
        <taxon>Bacteria</taxon>
        <taxon>Bacillati</taxon>
        <taxon>Actinomycetota</taxon>
        <taxon>Actinomycetes</taxon>
        <taxon>Streptosporangiales</taxon>
        <taxon>Streptosporangiaceae</taxon>
        <taxon>Nonomuraea</taxon>
    </lineage>
</organism>
<feature type="non-terminal residue" evidence="1">
    <location>
        <position position="46"/>
    </location>
</feature>
<reference evidence="1 2" key="1">
    <citation type="submission" date="2020-06" db="EMBL/GenBank/DDBJ databases">
        <authorList>
            <person name="Chanama M."/>
        </authorList>
    </citation>
    <scope>NUCLEOTIDE SEQUENCE [LARGE SCALE GENOMIC DNA]</scope>
    <source>
        <strain evidence="1 2">TBRC6557</strain>
    </source>
</reference>
<dbReference type="Proteomes" id="UP000546126">
    <property type="component" value="Unassembled WGS sequence"/>
</dbReference>
<accession>A0A7Y6IZ59</accession>
<name>A0A7Y6IZ59_9ACTN</name>
<dbReference type="AlphaFoldDB" id="A0A7Y6IZ59"/>
<sequence>MSDPGSLREQALRLLASGQAAARADRVETLQVAPSTVSSVVRRLLE</sequence>